<dbReference type="InterPro" id="IPR011322">
    <property type="entry name" value="N-reg_PII-like_a/b"/>
</dbReference>
<dbReference type="PANTHER" id="PTHR30115">
    <property type="entry name" value="NITROGEN REGULATORY PROTEIN P-II"/>
    <property type="match status" value="1"/>
</dbReference>
<dbReference type="GO" id="GO:0030234">
    <property type="term" value="F:enzyme regulator activity"/>
    <property type="evidence" value="ECO:0007669"/>
    <property type="project" value="InterPro"/>
</dbReference>
<evidence type="ECO:0000313" key="1">
    <source>
        <dbReference type="EMBL" id="VAW22079.1"/>
    </source>
</evidence>
<dbReference type="GO" id="GO:0005524">
    <property type="term" value="F:ATP binding"/>
    <property type="evidence" value="ECO:0007669"/>
    <property type="project" value="TreeGrafter"/>
</dbReference>
<organism evidence="1">
    <name type="scientific">hydrothermal vent metagenome</name>
    <dbReference type="NCBI Taxonomy" id="652676"/>
    <lineage>
        <taxon>unclassified sequences</taxon>
        <taxon>metagenomes</taxon>
        <taxon>ecological metagenomes</taxon>
    </lineage>
</organism>
<sequence>MKEIKAYIKPNKLEKVVEVLKENNFKSVTLLECEGTGTYKREDSLPSLKFHFADSKMIKLELVCQNEEVESAIEIICKNAATPYPADGIIYISDIKDAYRIKTCKSIKKFDF</sequence>
<dbReference type="AlphaFoldDB" id="A0A3B0UBY0"/>
<gene>
    <name evidence="1" type="ORF">MNBD_BACTEROID04-949</name>
</gene>
<dbReference type="GO" id="GO:0006808">
    <property type="term" value="P:regulation of nitrogen utilization"/>
    <property type="evidence" value="ECO:0007669"/>
    <property type="project" value="InterPro"/>
</dbReference>
<accession>A0A3B0UBY0</accession>
<reference evidence="1" key="1">
    <citation type="submission" date="2018-06" db="EMBL/GenBank/DDBJ databases">
        <authorList>
            <person name="Zhirakovskaya E."/>
        </authorList>
    </citation>
    <scope>NUCLEOTIDE SEQUENCE</scope>
</reference>
<dbReference type="SMART" id="SM00938">
    <property type="entry name" value="P-II"/>
    <property type="match status" value="1"/>
</dbReference>
<dbReference type="PRINTS" id="PR00340">
    <property type="entry name" value="PIIGLNB"/>
</dbReference>
<dbReference type="InterPro" id="IPR002187">
    <property type="entry name" value="N-reg_PII"/>
</dbReference>
<dbReference type="GO" id="GO:0005829">
    <property type="term" value="C:cytosol"/>
    <property type="evidence" value="ECO:0007669"/>
    <property type="project" value="TreeGrafter"/>
</dbReference>
<dbReference type="Gene3D" id="3.30.70.120">
    <property type="match status" value="1"/>
</dbReference>
<name>A0A3B0UBY0_9ZZZZ</name>
<dbReference type="InterPro" id="IPR015867">
    <property type="entry name" value="N-reg_PII/ATP_PRibTrfase_C"/>
</dbReference>
<dbReference type="PANTHER" id="PTHR30115:SF11">
    <property type="entry name" value="NITROGEN REGULATORY PROTEIN P-II HOMOLOG"/>
    <property type="match status" value="1"/>
</dbReference>
<dbReference type="SUPFAM" id="SSF54913">
    <property type="entry name" value="GlnB-like"/>
    <property type="match status" value="1"/>
</dbReference>
<dbReference type="PROSITE" id="PS51343">
    <property type="entry name" value="PII_GLNB_DOM"/>
    <property type="match status" value="1"/>
</dbReference>
<proteinExistence type="predicted"/>
<dbReference type="Pfam" id="PF00543">
    <property type="entry name" value="P-II"/>
    <property type="match status" value="1"/>
</dbReference>
<protein>
    <submittedName>
        <fullName evidence="1">Nitrogen regulatory protein P-II</fullName>
    </submittedName>
</protein>
<dbReference type="EMBL" id="UOER01000118">
    <property type="protein sequence ID" value="VAW22079.1"/>
    <property type="molecule type" value="Genomic_DNA"/>
</dbReference>